<comment type="caution">
    <text evidence="1">The sequence shown here is derived from an EMBL/GenBank/DDBJ whole genome shotgun (WGS) entry which is preliminary data.</text>
</comment>
<name>A0A816QY79_9BILA</name>
<gene>
    <name evidence="1" type="ORF">WKI299_LOCUS13587</name>
</gene>
<protein>
    <submittedName>
        <fullName evidence="1">Uncharacterized protein</fullName>
    </submittedName>
</protein>
<sequence length="13" mass="1358">MVNKTPPASQTPS</sequence>
<evidence type="ECO:0000313" key="1">
    <source>
        <dbReference type="EMBL" id="CAF2067851.1"/>
    </source>
</evidence>
<dbReference type="Proteomes" id="UP000663856">
    <property type="component" value="Unassembled WGS sequence"/>
</dbReference>
<feature type="non-terminal residue" evidence="1">
    <location>
        <position position="13"/>
    </location>
</feature>
<proteinExistence type="predicted"/>
<evidence type="ECO:0000313" key="2">
    <source>
        <dbReference type="Proteomes" id="UP000663856"/>
    </source>
</evidence>
<dbReference type="EMBL" id="CAJNRF010005150">
    <property type="protein sequence ID" value="CAF2067851.1"/>
    <property type="molecule type" value="Genomic_DNA"/>
</dbReference>
<reference evidence="1" key="1">
    <citation type="submission" date="2021-02" db="EMBL/GenBank/DDBJ databases">
        <authorList>
            <person name="Nowell W R."/>
        </authorList>
    </citation>
    <scope>NUCLEOTIDE SEQUENCE</scope>
</reference>
<accession>A0A816QY79</accession>
<organism evidence="1 2">
    <name type="scientific">Rotaria magnacalcarata</name>
    <dbReference type="NCBI Taxonomy" id="392030"/>
    <lineage>
        <taxon>Eukaryota</taxon>
        <taxon>Metazoa</taxon>
        <taxon>Spiralia</taxon>
        <taxon>Gnathifera</taxon>
        <taxon>Rotifera</taxon>
        <taxon>Eurotatoria</taxon>
        <taxon>Bdelloidea</taxon>
        <taxon>Philodinida</taxon>
        <taxon>Philodinidae</taxon>
        <taxon>Rotaria</taxon>
    </lineage>
</organism>